<keyword evidence="3" id="KW-1003">Cell membrane</keyword>
<name>A0ABT9DBF0_9CELL</name>
<protein>
    <submittedName>
        <fullName evidence="9">Na(+)/H(+) antiporter subunit C</fullName>
    </submittedName>
</protein>
<evidence type="ECO:0000256" key="2">
    <source>
        <dbReference type="ARBA" id="ARBA00010388"/>
    </source>
</evidence>
<evidence type="ECO:0000256" key="6">
    <source>
        <dbReference type="ARBA" id="ARBA00023136"/>
    </source>
</evidence>
<organism evidence="9 10">
    <name type="scientific">Actinotalea lenta</name>
    <dbReference type="NCBI Taxonomy" id="3064654"/>
    <lineage>
        <taxon>Bacteria</taxon>
        <taxon>Bacillati</taxon>
        <taxon>Actinomycetota</taxon>
        <taxon>Actinomycetes</taxon>
        <taxon>Micrococcales</taxon>
        <taxon>Cellulomonadaceae</taxon>
        <taxon>Actinotalea</taxon>
    </lineage>
</organism>
<dbReference type="RefSeq" id="WP_304599950.1">
    <property type="nucleotide sequence ID" value="NZ_JAUQYO010000001.1"/>
</dbReference>
<feature type="region of interest" description="Disordered" evidence="7">
    <location>
        <begin position="126"/>
        <end position="156"/>
    </location>
</feature>
<reference evidence="9 10" key="1">
    <citation type="submission" date="2023-07" db="EMBL/GenBank/DDBJ databases">
        <title>Description of novel actinomycetes strains, isolated from tidal flat sediment.</title>
        <authorList>
            <person name="Lu C."/>
        </authorList>
    </citation>
    <scope>NUCLEOTIDE SEQUENCE [LARGE SCALE GENOMIC DNA]</scope>
    <source>
        <strain evidence="9 10">SYSU T00b441</strain>
    </source>
</reference>
<evidence type="ECO:0000313" key="10">
    <source>
        <dbReference type="Proteomes" id="UP001232536"/>
    </source>
</evidence>
<comment type="caution">
    <text evidence="9">The sequence shown here is derived from an EMBL/GenBank/DDBJ whole genome shotgun (WGS) entry which is preliminary data.</text>
</comment>
<dbReference type="InterPro" id="IPR050601">
    <property type="entry name" value="CPA3_antiporter_subunitC"/>
</dbReference>
<dbReference type="Proteomes" id="UP001232536">
    <property type="component" value="Unassembled WGS sequence"/>
</dbReference>
<feature type="transmembrane region" description="Helical" evidence="8">
    <location>
        <begin position="31"/>
        <end position="51"/>
    </location>
</feature>
<evidence type="ECO:0000256" key="8">
    <source>
        <dbReference type="SAM" id="Phobius"/>
    </source>
</evidence>
<dbReference type="NCBIfam" id="NF005929">
    <property type="entry name" value="PRK07946.1"/>
    <property type="match status" value="1"/>
</dbReference>
<evidence type="ECO:0000256" key="7">
    <source>
        <dbReference type="SAM" id="MobiDB-lite"/>
    </source>
</evidence>
<sequence>MNAPSLALVVVVVALVAVGVYLLLERSLTRVIIGLVLTGNGVNLLLLVAGGKAGGPPLTGQTPPEDMSDPLPQAMVLTAIVITLGMTAFLLAMAYRSWQLTGHDEVQDDLEDRRVARRAALDRAAYEDVDAGTEPESLDEAAAEVHDETGDVGGRS</sequence>
<dbReference type="Gene3D" id="1.10.287.3510">
    <property type="match status" value="1"/>
</dbReference>
<dbReference type="EMBL" id="JAUQYP010000001">
    <property type="protein sequence ID" value="MDO8106272.1"/>
    <property type="molecule type" value="Genomic_DNA"/>
</dbReference>
<keyword evidence="10" id="KW-1185">Reference proteome</keyword>
<comment type="subcellular location">
    <subcellularLocation>
        <location evidence="1">Cell membrane</location>
        <topology evidence="1">Multi-pass membrane protein</topology>
    </subcellularLocation>
</comment>
<keyword evidence="6 8" id="KW-0472">Membrane</keyword>
<evidence type="ECO:0000256" key="3">
    <source>
        <dbReference type="ARBA" id="ARBA00022475"/>
    </source>
</evidence>
<feature type="transmembrane region" description="Helical" evidence="8">
    <location>
        <begin position="71"/>
        <end position="95"/>
    </location>
</feature>
<dbReference type="PANTHER" id="PTHR34583">
    <property type="entry name" value="ANTIPORTER SUBUNIT MNHC2-RELATED"/>
    <property type="match status" value="1"/>
</dbReference>
<dbReference type="Pfam" id="PF00420">
    <property type="entry name" value="Oxidored_q2"/>
    <property type="match status" value="1"/>
</dbReference>
<evidence type="ECO:0000313" key="9">
    <source>
        <dbReference type="EMBL" id="MDO8106272.1"/>
    </source>
</evidence>
<feature type="transmembrane region" description="Helical" evidence="8">
    <location>
        <begin position="6"/>
        <end position="24"/>
    </location>
</feature>
<keyword evidence="5 8" id="KW-1133">Transmembrane helix</keyword>
<evidence type="ECO:0000256" key="1">
    <source>
        <dbReference type="ARBA" id="ARBA00004651"/>
    </source>
</evidence>
<gene>
    <name evidence="9" type="ORF">Q6348_03575</name>
</gene>
<proteinExistence type="inferred from homology"/>
<dbReference type="PANTHER" id="PTHR34583:SF2">
    <property type="entry name" value="ANTIPORTER SUBUNIT MNHC2-RELATED"/>
    <property type="match status" value="1"/>
</dbReference>
<feature type="compositionally biased region" description="Acidic residues" evidence="7">
    <location>
        <begin position="127"/>
        <end position="142"/>
    </location>
</feature>
<accession>A0ABT9DBF0</accession>
<comment type="similarity">
    <text evidence="2">Belongs to the CPA3 antiporters (TC 2.A.63) subunit C family.</text>
</comment>
<keyword evidence="4 8" id="KW-0812">Transmembrane</keyword>
<dbReference type="InterPro" id="IPR039428">
    <property type="entry name" value="NUOK/Mnh_C1-like"/>
</dbReference>
<evidence type="ECO:0000256" key="5">
    <source>
        <dbReference type="ARBA" id="ARBA00022989"/>
    </source>
</evidence>
<evidence type="ECO:0000256" key="4">
    <source>
        <dbReference type="ARBA" id="ARBA00022692"/>
    </source>
</evidence>